<organism evidence="2 3">
    <name type="scientific">Candidatus Ruania gallistercoris</name>
    <dbReference type="NCBI Taxonomy" id="2838746"/>
    <lineage>
        <taxon>Bacteria</taxon>
        <taxon>Bacillati</taxon>
        <taxon>Actinomycetota</taxon>
        <taxon>Actinomycetes</taxon>
        <taxon>Micrococcales</taxon>
        <taxon>Ruaniaceae</taxon>
        <taxon>Ruania</taxon>
    </lineage>
</organism>
<evidence type="ECO:0008006" key="4">
    <source>
        <dbReference type="Google" id="ProtNLM"/>
    </source>
</evidence>
<feature type="chain" id="PRO_5039325399" description="Secreted protein" evidence="1">
    <location>
        <begin position="34"/>
        <end position="194"/>
    </location>
</feature>
<reference evidence="2" key="2">
    <citation type="submission" date="2021-04" db="EMBL/GenBank/DDBJ databases">
        <authorList>
            <person name="Gilroy R."/>
        </authorList>
    </citation>
    <scope>NUCLEOTIDE SEQUENCE</scope>
    <source>
        <strain evidence="2">ChiGjej4B4-7305</strain>
    </source>
</reference>
<protein>
    <recommendedName>
        <fullName evidence="4">Secreted protein</fullName>
    </recommendedName>
</protein>
<evidence type="ECO:0000313" key="3">
    <source>
        <dbReference type="Proteomes" id="UP000824037"/>
    </source>
</evidence>
<sequence length="194" mass="20193">MARTNTARRTLTALGAAGALAAGVLAGALPATAAPSSSDPDAPVTIEAPDGTAALAAPGGEVTPNGSTYHCSPNWCYQTIWDNAANDAGGRWAQSILSERGDDLELYRASFWPRGETLNLLDSISDGDQARANVEVRNRNGTVVDRDTFRTSSSAEFNLGTPDGTGNIPEGYQVWVQVCVGNTGHCAPWVMGVA</sequence>
<dbReference type="AlphaFoldDB" id="A0A9D2EGW7"/>
<gene>
    <name evidence="2" type="ORF">H9815_14785</name>
</gene>
<dbReference type="InterPro" id="IPR006311">
    <property type="entry name" value="TAT_signal"/>
</dbReference>
<feature type="signal peptide" evidence="1">
    <location>
        <begin position="1"/>
        <end position="33"/>
    </location>
</feature>
<comment type="caution">
    <text evidence="2">The sequence shown here is derived from an EMBL/GenBank/DDBJ whole genome shotgun (WGS) entry which is preliminary data.</text>
</comment>
<name>A0A9D2EGW7_9MICO</name>
<dbReference type="PROSITE" id="PS51318">
    <property type="entry name" value="TAT"/>
    <property type="match status" value="1"/>
</dbReference>
<accession>A0A9D2EGW7</accession>
<evidence type="ECO:0000313" key="2">
    <source>
        <dbReference type="EMBL" id="HIZ37037.1"/>
    </source>
</evidence>
<dbReference type="Proteomes" id="UP000824037">
    <property type="component" value="Unassembled WGS sequence"/>
</dbReference>
<proteinExistence type="predicted"/>
<evidence type="ECO:0000256" key="1">
    <source>
        <dbReference type="SAM" id="SignalP"/>
    </source>
</evidence>
<keyword evidence="1" id="KW-0732">Signal</keyword>
<dbReference type="EMBL" id="DXBY01000256">
    <property type="protein sequence ID" value="HIZ37037.1"/>
    <property type="molecule type" value="Genomic_DNA"/>
</dbReference>
<reference evidence="2" key="1">
    <citation type="journal article" date="2021" name="PeerJ">
        <title>Extensive microbial diversity within the chicken gut microbiome revealed by metagenomics and culture.</title>
        <authorList>
            <person name="Gilroy R."/>
            <person name="Ravi A."/>
            <person name="Getino M."/>
            <person name="Pursley I."/>
            <person name="Horton D.L."/>
            <person name="Alikhan N.F."/>
            <person name="Baker D."/>
            <person name="Gharbi K."/>
            <person name="Hall N."/>
            <person name="Watson M."/>
            <person name="Adriaenssens E.M."/>
            <person name="Foster-Nyarko E."/>
            <person name="Jarju S."/>
            <person name="Secka A."/>
            <person name="Antonio M."/>
            <person name="Oren A."/>
            <person name="Chaudhuri R.R."/>
            <person name="La Ragione R."/>
            <person name="Hildebrand F."/>
            <person name="Pallen M.J."/>
        </authorList>
    </citation>
    <scope>NUCLEOTIDE SEQUENCE</scope>
    <source>
        <strain evidence="2">ChiGjej4B4-7305</strain>
    </source>
</reference>